<keyword evidence="2" id="KW-1185">Reference proteome</keyword>
<organism evidence="1 2">
    <name type="scientific">Amycolatopsis lexingtonensis</name>
    <dbReference type="NCBI Taxonomy" id="218822"/>
    <lineage>
        <taxon>Bacteria</taxon>
        <taxon>Bacillati</taxon>
        <taxon>Actinomycetota</taxon>
        <taxon>Actinomycetes</taxon>
        <taxon>Pseudonocardiales</taxon>
        <taxon>Pseudonocardiaceae</taxon>
        <taxon>Amycolatopsis</taxon>
    </lineage>
</organism>
<evidence type="ECO:0000313" key="1">
    <source>
        <dbReference type="EMBL" id="MBE1498498.1"/>
    </source>
</evidence>
<protein>
    <submittedName>
        <fullName evidence="1">Uncharacterized protein</fullName>
    </submittedName>
</protein>
<reference evidence="1 2" key="1">
    <citation type="submission" date="2020-10" db="EMBL/GenBank/DDBJ databases">
        <title>Sequencing the genomes of 1000 actinobacteria strains.</title>
        <authorList>
            <person name="Klenk H.-P."/>
        </authorList>
    </citation>
    <scope>NUCLEOTIDE SEQUENCE [LARGE SCALE GENOMIC DNA]</scope>
    <source>
        <strain evidence="1 2">DSM 44653</strain>
    </source>
</reference>
<accession>A0ABR9I5U1</accession>
<comment type="caution">
    <text evidence="1">The sequence shown here is derived from an EMBL/GenBank/DDBJ whole genome shotgun (WGS) entry which is preliminary data.</text>
</comment>
<sequence>MDVVAQWVRTTWTKRSRGGPAAAARNRVPVAYPLPAGASLHLVDVDESTGFEPRFALRPIGELDGVTLREADGELTVRLELARMSWPRREWRPGPVRLRPGEWLRRQINYRFGSTCECGAQWRYRLDTLNLAYGCVPDFTSEPTRTVIELGDLR</sequence>
<gene>
    <name evidence="1" type="ORF">H4696_005598</name>
</gene>
<dbReference type="EMBL" id="JADBEG010000001">
    <property type="protein sequence ID" value="MBE1498498.1"/>
    <property type="molecule type" value="Genomic_DNA"/>
</dbReference>
<dbReference type="RefSeq" id="WP_086859225.1">
    <property type="nucleotide sequence ID" value="NZ_JADBEG010000001.1"/>
</dbReference>
<name>A0ABR9I5U1_9PSEU</name>
<proteinExistence type="predicted"/>
<dbReference type="Proteomes" id="UP000631670">
    <property type="component" value="Unassembled WGS sequence"/>
</dbReference>
<evidence type="ECO:0000313" key="2">
    <source>
        <dbReference type="Proteomes" id="UP000631670"/>
    </source>
</evidence>